<dbReference type="PANTHER" id="PTHR43739">
    <property type="entry name" value="XYLOGLUCANASE (EUROFUNG)"/>
    <property type="match status" value="1"/>
</dbReference>
<dbReference type="EMBL" id="DSJL01000011">
    <property type="protein sequence ID" value="HEF65147.1"/>
    <property type="molecule type" value="Genomic_DNA"/>
</dbReference>
<dbReference type="InterPro" id="IPR036278">
    <property type="entry name" value="Sialidase_sf"/>
</dbReference>
<evidence type="ECO:0000313" key="1">
    <source>
        <dbReference type="EMBL" id="HEF65147.1"/>
    </source>
</evidence>
<dbReference type="InterPro" id="IPR052025">
    <property type="entry name" value="Xyloglucanase_GH74"/>
</dbReference>
<gene>
    <name evidence="1" type="ORF">ENP47_06095</name>
</gene>
<dbReference type="Gene3D" id="2.130.10.10">
    <property type="entry name" value="YVTN repeat-like/Quinoprotein amine dehydrogenase"/>
    <property type="match status" value="2"/>
</dbReference>
<evidence type="ECO:0008006" key="2">
    <source>
        <dbReference type="Google" id="ProtNLM"/>
    </source>
</evidence>
<organism evidence="1">
    <name type="scientific">Thermomicrobium roseum</name>
    <dbReference type="NCBI Taxonomy" id="500"/>
    <lineage>
        <taxon>Bacteria</taxon>
        <taxon>Pseudomonadati</taxon>
        <taxon>Thermomicrobiota</taxon>
        <taxon>Thermomicrobia</taxon>
        <taxon>Thermomicrobiales</taxon>
        <taxon>Thermomicrobiaceae</taxon>
        <taxon>Thermomicrobium</taxon>
    </lineage>
</organism>
<comment type="caution">
    <text evidence="1">The sequence shown here is derived from an EMBL/GenBank/DDBJ whole genome shotgun (WGS) entry which is preliminary data.</text>
</comment>
<reference evidence="1" key="1">
    <citation type="journal article" date="2020" name="mSystems">
        <title>Genome- and Community-Level Interaction Insights into Carbon Utilization and Element Cycling Functions of Hydrothermarchaeota in Hydrothermal Sediment.</title>
        <authorList>
            <person name="Zhou Z."/>
            <person name="Liu Y."/>
            <person name="Xu W."/>
            <person name="Pan J."/>
            <person name="Luo Z.H."/>
            <person name="Li M."/>
        </authorList>
    </citation>
    <scope>NUCLEOTIDE SEQUENCE [LARGE SCALE GENOMIC DNA]</scope>
    <source>
        <strain evidence="1">SpSt-222</strain>
    </source>
</reference>
<dbReference type="InterPro" id="IPR015943">
    <property type="entry name" value="WD40/YVTN_repeat-like_dom_sf"/>
</dbReference>
<sequence length="607" mass="65628">MAFPQLVWRELLRETGGAVLALATDGRSILAGTASGAFLAAVESAVWTPIEFPADRVRLELAQPVALAPWGDRYIATPNGIFRQHADGTSWEHCLGAGLTVAIRTAQADGYFVVVADRLDGVLVSRNGGTDWQPANAGLAAFSEIVDLVLSPRFAQDHLALLVTADATYISRSRRFTWRPVAHPPGSLECAAILAGEQGTTLFIGGELGLFRSDDFGRSWQAVSLPLDGPCNVLATDPEATVLVASIDRTIVRSWDGGRNWERLPEVPSHVLSLAVPDQQQVIAGTLSRGCLRWEAQSATWRAWNAGLYGRLPVGLLVRPTEGAPKLVIADYSGTIAHSDDGGQTWAHVELDLGLAQLVGGRTGPVFALTLEGILRSTELEQWQMVLQLEDIAEAAWFLASDDGQRVFFVVQDVEDTDEPIVRIQYSLDQGLTWNTLQITELAVVRGATLSPDGQMLALVTILSEAPHPTLSLWVGQEQQWIHRRWPDGLDEASLLRLSWSASGDAILAVADEDVWLIRAIPPQRPRITKIGRLQSPATALSHDAGTGWLLATGTTLWQCNAQGQLQRLEPECPGHTIVALASVPNLPQLIGYAADAGGSLWSCVRK</sequence>
<dbReference type="AlphaFoldDB" id="A0A7C1JYP9"/>
<dbReference type="SUPFAM" id="SSF82171">
    <property type="entry name" value="DPP6 N-terminal domain-like"/>
    <property type="match status" value="1"/>
</dbReference>
<dbReference type="PANTHER" id="PTHR43739:SF5">
    <property type="entry name" value="EXO-ALPHA-SIALIDASE"/>
    <property type="match status" value="1"/>
</dbReference>
<accession>A0A7C1JYP9</accession>
<protein>
    <recommendedName>
        <fullName evidence="2">Photosynthesis system II assembly factor Ycf48/Hcf136-like domain-containing protein</fullName>
    </recommendedName>
</protein>
<proteinExistence type="predicted"/>
<name>A0A7C1JYP9_THERO</name>
<dbReference type="GO" id="GO:0010411">
    <property type="term" value="P:xyloglucan metabolic process"/>
    <property type="evidence" value="ECO:0007669"/>
    <property type="project" value="TreeGrafter"/>
</dbReference>
<dbReference type="SUPFAM" id="SSF50939">
    <property type="entry name" value="Sialidases"/>
    <property type="match status" value="1"/>
</dbReference>